<organism evidence="2 3">
    <name type="scientific">Fusicatenibacter saccharivorans</name>
    <dbReference type="NCBI Taxonomy" id="1150298"/>
    <lineage>
        <taxon>Bacteria</taxon>
        <taxon>Bacillati</taxon>
        <taxon>Bacillota</taxon>
        <taxon>Clostridia</taxon>
        <taxon>Lachnospirales</taxon>
        <taxon>Lachnospiraceae</taxon>
        <taxon>Fusicatenibacter</taxon>
    </lineage>
</organism>
<feature type="transmembrane region" description="Helical" evidence="1">
    <location>
        <begin position="58"/>
        <end position="78"/>
    </location>
</feature>
<name>A0A174SM21_9FIRM</name>
<proteinExistence type="predicted"/>
<keyword evidence="1" id="KW-0472">Membrane</keyword>
<gene>
    <name evidence="2" type="ORF">ERS852498_03278</name>
</gene>
<dbReference type="AlphaFoldDB" id="A0A174SM21"/>
<dbReference type="EMBL" id="CZAL01000025">
    <property type="protein sequence ID" value="CUP96475.1"/>
    <property type="molecule type" value="Genomic_DNA"/>
</dbReference>
<evidence type="ECO:0008006" key="4">
    <source>
        <dbReference type="Google" id="ProtNLM"/>
    </source>
</evidence>
<evidence type="ECO:0000313" key="2">
    <source>
        <dbReference type="EMBL" id="CUP96475.1"/>
    </source>
</evidence>
<keyword evidence="1" id="KW-1133">Transmembrane helix</keyword>
<evidence type="ECO:0000256" key="1">
    <source>
        <dbReference type="SAM" id="Phobius"/>
    </source>
</evidence>
<reference evidence="2 3" key="1">
    <citation type="submission" date="2015-09" db="EMBL/GenBank/DDBJ databases">
        <authorList>
            <consortium name="Pathogen Informatics"/>
        </authorList>
    </citation>
    <scope>NUCLEOTIDE SEQUENCE [LARGE SCALE GENOMIC DNA]</scope>
    <source>
        <strain evidence="2 3">2789STDY5834885</strain>
    </source>
</reference>
<protein>
    <recommendedName>
        <fullName evidence="4">ABC-2 family transporter protein</fullName>
    </recommendedName>
</protein>
<sequence length="200" mass="22510">MVFFRMLHSDFSRMIKSWKFYLAIAFIAVLTFLSIYPEAAGSGENCSVYYLVNARGGVSAFLVTNTILVVLPFALSYWEDVQKNYINCILPRVHSSVYSFSHVLMTAFGGFLAVFLGYSLCFGLMALRLPLITSDEVKALTETMSLMGYDSLLLHAPMLYFAMGKEWEGSILKINYNAWNCLDLGQFHILVCAPWARSNG</sequence>
<accession>A0A174SM21</accession>
<dbReference type="Proteomes" id="UP000095709">
    <property type="component" value="Unassembled WGS sequence"/>
</dbReference>
<evidence type="ECO:0000313" key="3">
    <source>
        <dbReference type="Proteomes" id="UP000095709"/>
    </source>
</evidence>
<dbReference type="RefSeq" id="WP_055268154.1">
    <property type="nucleotide sequence ID" value="NZ_CZAL01000025.1"/>
</dbReference>
<keyword evidence="1" id="KW-0812">Transmembrane</keyword>
<feature type="transmembrane region" description="Helical" evidence="1">
    <location>
        <begin position="99"/>
        <end position="126"/>
    </location>
</feature>